<name>A0ABX6MEF3_9BURK</name>
<evidence type="ECO:0008006" key="4">
    <source>
        <dbReference type="Google" id="ProtNLM"/>
    </source>
</evidence>
<evidence type="ECO:0000313" key="2">
    <source>
        <dbReference type="EMBL" id="QJD92692.1"/>
    </source>
</evidence>
<accession>A0ABX6MEF3</accession>
<sequence length="428" mass="45677">MTVDLAPKPPASVIATAAVLMLSCCAALAGQPASAPAPVVDEDAPRWTFGGFGTLGVARSNGDQADFTANYLSPGAVGYSRQWSATVDSRAGVQAGVHLNRDWSAVVQLVSERTLRNGYGPAVEWAYVQYRATPDLSLRVGRITLPLFLAGDYRKAGYALPWVRPPVELYGAIPLSSSDGVDLSYRWQSGAANHVTQFFYGRADVPATPEARAKAHGLTGVSHIATAGALTLRASVLRADLSVDLARPLFDGLRQFDAQGDALADQYQLNPKRAYVATLGFNYDPGRWFAMGEIARMNAHSYMGDKTAAYLSAGYRHRDLTPYVIYAISRPNVPNSVAGLDLAGQPAQRVAAGAQLNGGLNQLLAAIARQNTASAGVRWDFYSGYALKLQYDRILPLSGSTGTLINVQPGFRAGEPVSLFSAAVDFVF</sequence>
<evidence type="ECO:0000256" key="1">
    <source>
        <dbReference type="SAM" id="SignalP"/>
    </source>
</evidence>
<dbReference type="EMBL" id="CP051684">
    <property type="protein sequence ID" value="QJD92692.1"/>
    <property type="molecule type" value="Genomic_DNA"/>
</dbReference>
<keyword evidence="3" id="KW-1185">Reference proteome</keyword>
<proteinExistence type="predicted"/>
<feature type="signal peptide" evidence="1">
    <location>
        <begin position="1"/>
        <end position="29"/>
    </location>
</feature>
<dbReference type="Gene3D" id="2.40.160.10">
    <property type="entry name" value="Porin"/>
    <property type="match status" value="1"/>
</dbReference>
<dbReference type="Proteomes" id="UP000503117">
    <property type="component" value="Chromosome"/>
</dbReference>
<evidence type="ECO:0000313" key="3">
    <source>
        <dbReference type="Proteomes" id="UP000503117"/>
    </source>
</evidence>
<organism evidence="2 3">
    <name type="scientific">Duganella dendranthematis</name>
    <dbReference type="NCBI Taxonomy" id="2728021"/>
    <lineage>
        <taxon>Bacteria</taxon>
        <taxon>Pseudomonadati</taxon>
        <taxon>Pseudomonadota</taxon>
        <taxon>Betaproteobacteria</taxon>
        <taxon>Burkholderiales</taxon>
        <taxon>Oxalobacteraceae</taxon>
        <taxon>Telluria group</taxon>
        <taxon>Duganella</taxon>
    </lineage>
</organism>
<feature type="chain" id="PRO_5046523130" description="Porin" evidence="1">
    <location>
        <begin position="30"/>
        <end position="428"/>
    </location>
</feature>
<protein>
    <recommendedName>
        <fullName evidence="4">Porin</fullName>
    </recommendedName>
</protein>
<dbReference type="InterPro" id="IPR023614">
    <property type="entry name" value="Porin_dom_sf"/>
</dbReference>
<reference evidence="2 3" key="1">
    <citation type="submission" date="2020-04" db="EMBL/GenBank/DDBJ databases">
        <title>Genome sequencing of novel species.</title>
        <authorList>
            <person name="Heo J."/>
            <person name="Kim S.-J."/>
            <person name="Kim J.-S."/>
            <person name="Hong S.-B."/>
            <person name="Kwon S.-W."/>
        </authorList>
    </citation>
    <scope>NUCLEOTIDE SEQUENCE [LARGE SCALE GENOMIC DNA]</scope>
    <source>
        <strain evidence="2 3">AF9R3</strain>
    </source>
</reference>
<dbReference type="SUPFAM" id="SSF56935">
    <property type="entry name" value="Porins"/>
    <property type="match status" value="1"/>
</dbReference>
<dbReference type="RefSeq" id="WP_169113770.1">
    <property type="nucleotide sequence ID" value="NZ_CP051684.1"/>
</dbReference>
<keyword evidence="1" id="KW-0732">Signal</keyword>
<gene>
    <name evidence="2" type="ORF">HH213_22935</name>
</gene>